<accession>A0A0F9I584</accession>
<proteinExistence type="inferred from homology"/>
<dbReference type="InterPro" id="IPR050862">
    <property type="entry name" value="RdRp_reductase_class-2"/>
</dbReference>
<evidence type="ECO:0000256" key="9">
    <source>
        <dbReference type="ARBA" id="ARBA00047754"/>
    </source>
</evidence>
<evidence type="ECO:0000256" key="4">
    <source>
        <dbReference type="ARBA" id="ARBA00022628"/>
    </source>
</evidence>
<evidence type="ECO:0000313" key="11">
    <source>
        <dbReference type="EMBL" id="KKM22692.1"/>
    </source>
</evidence>
<evidence type="ECO:0000256" key="7">
    <source>
        <dbReference type="ARBA" id="ARBA00023157"/>
    </source>
</evidence>
<dbReference type="GO" id="GO:0000166">
    <property type="term" value="F:nucleotide binding"/>
    <property type="evidence" value="ECO:0007669"/>
    <property type="project" value="UniProtKB-KW"/>
</dbReference>
<comment type="caution">
    <text evidence="11">The sequence shown here is derived from an EMBL/GenBank/DDBJ whole genome shotgun (WGS) entry which is preliminary data.</text>
</comment>
<dbReference type="PANTHER" id="PTHR43371:SF1">
    <property type="entry name" value="RIBONUCLEOSIDE-DIPHOSPHATE REDUCTASE"/>
    <property type="match status" value="1"/>
</dbReference>
<dbReference type="CDD" id="cd02888">
    <property type="entry name" value="RNR_II_dimer"/>
    <property type="match status" value="1"/>
</dbReference>
<comment type="cofactor">
    <cofactor evidence="1">
        <name>adenosylcob(III)alamin</name>
        <dbReference type="ChEBI" id="CHEBI:18408"/>
    </cofactor>
</comment>
<name>A0A0F9I584_9ZZZZ</name>
<dbReference type="SUPFAM" id="SSF51998">
    <property type="entry name" value="PFL-like glycyl radical enzymes"/>
    <property type="match status" value="1"/>
</dbReference>
<keyword evidence="4" id="KW-0846">Cobalamin</keyword>
<evidence type="ECO:0000259" key="10">
    <source>
        <dbReference type="Pfam" id="PF02867"/>
    </source>
</evidence>
<evidence type="ECO:0000256" key="2">
    <source>
        <dbReference type="ARBA" id="ARBA00007405"/>
    </source>
</evidence>
<dbReference type="GO" id="GO:0031419">
    <property type="term" value="F:cobalamin binding"/>
    <property type="evidence" value="ECO:0007669"/>
    <property type="project" value="UniProtKB-KW"/>
</dbReference>
<gene>
    <name evidence="11" type="ORF">LCGC14_1622680</name>
</gene>
<evidence type="ECO:0000256" key="3">
    <source>
        <dbReference type="ARBA" id="ARBA00012274"/>
    </source>
</evidence>
<evidence type="ECO:0000256" key="6">
    <source>
        <dbReference type="ARBA" id="ARBA00023002"/>
    </source>
</evidence>
<dbReference type="PRINTS" id="PR01183">
    <property type="entry name" value="RIBORDTASEM1"/>
</dbReference>
<dbReference type="InterPro" id="IPR000788">
    <property type="entry name" value="RNR_lg_C"/>
</dbReference>
<dbReference type="GO" id="GO:0004748">
    <property type="term" value="F:ribonucleoside-diphosphate reductase activity, thioredoxin disulfide as acceptor"/>
    <property type="evidence" value="ECO:0007669"/>
    <property type="project" value="UniProtKB-EC"/>
</dbReference>
<feature type="domain" description="Ribonucleotide reductase large subunit C-terminal" evidence="10">
    <location>
        <begin position="5"/>
        <end position="398"/>
    </location>
</feature>
<sequence>CGELRTGGNRRAALMFSLNWNHPDIPEFLSVKLDEKQLVNANISVCIDREFLKLLDNDGDIIFKWQGEERGKMKAKCLWDKIIQNAWESGDPGLMNLGLMQEQNNLIGITEIISTNPCGEIPLSKFGSCCLGSINLSTHVVNGEIDWDLLEETVAIAVRFLDNVLDQNRYPLQQISDISSKHRRIGLGIMGLHDMLLKMRFKYDTDGARDIADKIMNFIKKRAYDTSIMLAIEKGPFQLFDPDKFLKSGFVKKSLSTSLKRRIKDHGIRNCALLTIPPTGTTAIVAECSSGIEPLFQLVYRRNFNKHTKNQANKREAANEIIIHPLVKQFLESEKSVSHFQTASDILPRDHLAMQEVCQSHIDQSISKTINLPHNYPVEELSHVIRQFVDTLKGITIYRDGSKGESPLVPLSIEEAKKHLRDITISVSSSEECATNSCNS</sequence>
<reference evidence="11" key="1">
    <citation type="journal article" date="2015" name="Nature">
        <title>Complex archaea that bridge the gap between prokaryotes and eukaryotes.</title>
        <authorList>
            <person name="Spang A."/>
            <person name="Saw J.H."/>
            <person name="Jorgensen S.L."/>
            <person name="Zaremba-Niedzwiedzka K."/>
            <person name="Martijn J."/>
            <person name="Lind A.E."/>
            <person name="van Eijk R."/>
            <person name="Schleper C."/>
            <person name="Guy L."/>
            <person name="Ettema T.J."/>
        </authorList>
    </citation>
    <scope>NUCLEOTIDE SEQUENCE</scope>
</reference>
<dbReference type="InterPro" id="IPR013344">
    <property type="entry name" value="RNR_NrdJ/NrdZ"/>
</dbReference>
<evidence type="ECO:0000256" key="1">
    <source>
        <dbReference type="ARBA" id="ARBA00001922"/>
    </source>
</evidence>
<keyword evidence="6" id="KW-0560">Oxidoreductase</keyword>
<organism evidence="11">
    <name type="scientific">marine sediment metagenome</name>
    <dbReference type="NCBI Taxonomy" id="412755"/>
    <lineage>
        <taxon>unclassified sequences</taxon>
        <taxon>metagenomes</taxon>
        <taxon>ecological metagenomes</taxon>
    </lineage>
</organism>
<dbReference type="Gene3D" id="3.20.70.20">
    <property type="match status" value="1"/>
</dbReference>
<feature type="non-terminal residue" evidence="11">
    <location>
        <position position="1"/>
    </location>
</feature>
<evidence type="ECO:0000256" key="5">
    <source>
        <dbReference type="ARBA" id="ARBA00022741"/>
    </source>
</evidence>
<dbReference type="EC" id="1.17.4.1" evidence="3"/>
<dbReference type="Pfam" id="PF02867">
    <property type="entry name" value="Ribonuc_red_lgC"/>
    <property type="match status" value="1"/>
</dbReference>
<dbReference type="EMBL" id="LAZR01013281">
    <property type="protein sequence ID" value="KKM22692.1"/>
    <property type="molecule type" value="Genomic_DNA"/>
</dbReference>
<keyword evidence="7" id="KW-1015">Disulfide bond</keyword>
<keyword evidence="8" id="KW-0170">Cobalt</keyword>
<protein>
    <recommendedName>
        <fullName evidence="3">ribonucleoside-diphosphate reductase</fullName>
        <ecNumber evidence="3">1.17.4.1</ecNumber>
    </recommendedName>
</protein>
<keyword evidence="5" id="KW-0547">Nucleotide-binding</keyword>
<comment type="similarity">
    <text evidence="2">Belongs to the ribonucleoside diphosphate reductase class-2 family.</text>
</comment>
<comment type="catalytic activity">
    <reaction evidence="9">
        <text>a 2'-deoxyribonucleoside 5'-diphosphate + [thioredoxin]-disulfide + H2O = a ribonucleoside 5'-diphosphate + [thioredoxin]-dithiol</text>
        <dbReference type="Rhea" id="RHEA:23252"/>
        <dbReference type="Rhea" id="RHEA-COMP:10698"/>
        <dbReference type="Rhea" id="RHEA-COMP:10700"/>
        <dbReference type="ChEBI" id="CHEBI:15377"/>
        <dbReference type="ChEBI" id="CHEBI:29950"/>
        <dbReference type="ChEBI" id="CHEBI:50058"/>
        <dbReference type="ChEBI" id="CHEBI:57930"/>
        <dbReference type="ChEBI" id="CHEBI:73316"/>
        <dbReference type="EC" id="1.17.4.1"/>
    </reaction>
</comment>
<dbReference type="AlphaFoldDB" id="A0A0F9I584"/>
<evidence type="ECO:0000256" key="8">
    <source>
        <dbReference type="ARBA" id="ARBA00023285"/>
    </source>
</evidence>
<dbReference type="PANTHER" id="PTHR43371">
    <property type="entry name" value="VITAMIN B12-DEPENDENT RIBONUCLEOTIDE REDUCTASE"/>
    <property type="match status" value="1"/>
</dbReference>
<dbReference type="NCBIfam" id="TIGR02504">
    <property type="entry name" value="NrdJ_Z"/>
    <property type="match status" value="1"/>
</dbReference>